<accession>A0A2T1G6B6</accession>
<dbReference type="EMBL" id="PVWO01000317">
    <property type="protein sequence ID" value="PSB52779.1"/>
    <property type="molecule type" value="Genomic_DNA"/>
</dbReference>
<organism evidence="2 3">
    <name type="scientific">Chamaesiphon polymorphus CCALA 037</name>
    <dbReference type="NCBI Taxonomy" id="2107692"/>
    <lineage>
        <taxon>Bacteria</taxon>
        <taxon>Bacillati</taxon>
        <taxon>Cyanobacteriota</taxon>
        <taxon>Cyanophyceae</taxon>
        <taxon>Gomontiellales</taxon>
        <taxon>Chamaesiphonaceae</taxon>
        <taxon>Chamaesiphon</taxon>
    </lineage>
</organism>
<sequence>MLDKYIDRIGEWNPQLFRELKSRLTGNATIAVVAISIVLQAIAIGLVTSGNMPIEAKIHQNFVTLSWLMPMGLILGSVYTLIADLHQEEKRGTLNFIRLTPQSARSILIGKMLGVPSLIYVGILCALPFHLALGIISGIGLPLILVWYFTVGAAIYLCSSLAILYSLYGGRYPLVFTILFALPIQTIVSLYNYYLNAVATGQSWTIEASVRWFWLPIVNNFYICNALIVTTILVISYWLWVTIDREYINPASTAFKKEHSYWMNMQFQLWLLGFALPILSSSPIDRSNQNFYILATFYSVGTIGIYCLIPQILPSKLSMQEWSRYRRDRVTHEHRQWWQQELFRDLVWHDASPIGLAMLINVAISAIVWGTCFGIFVSDPVWLLKSLCGIIIVSVLTLIHAGIINLIFLRSPAKTRGVMPLIILMSGLPLFLGFIATITLNHSSSGLWLFLFSPFAWMGVTQLALPSIGAVLMGQLGILAGITKLIQRRLQQLGRSDTQALSQQKSLLARTNI</sequence>
<proteinExistence type="predicted"/>
<evidence type="ECO:0000256" key="1">
    <source>
        <dbReference type="SAM" id="Phobius"/>
    </source>
</evidence>
<feature type="transmembrane region" description="Helical" evidence="1">
    <location>
        <begin position="291"/>
        <end position="309"/>
    </location>
</feature>
<keyword evidence="1" id="KW-0472">Membrane</keyword>
<evidence type="ECO:0000313" key="2">
    <source>
        <dbReference type="EMBL" id="PSB52779.1"/>
    </source>
</evidence>
<feature type="transmembrane region" description="Helical" evidence="1">
    <location>
        <begin position="421"/>
        <end position="443"/>
    </location>
</feature>
<feature type="transmembrane region" description="Helical" evidence="1">
    <location>
        <begin position="62"/>
        <end position="82"/>
    </location>
</feature>
<keyword evidence="3" id="KW-1185">Reference proteome</keyword>
<feature type="transmembrane region" description="Helical" evidence="1">
    <location>
        <begin position="174"/>
        <end position="194"/>
    </location>
</feature>
<feature type="transmembrane region" description="Helical" evidence="1">
    <location>
        <begin position="118"/>
        <end position="139"/>
    </location>
</feature>
<feature type="transmembrane region" description="Helical" evidence="1">
    <location>
        <begin position="145"/>
        <end position="167"/>
    </location>
</feature>
<gene>
    <name evidence="2" type="ORF">C7B77_20165</name>
</gene>
<feature type="transmembrane region" description="Helical" evidence="1">
    <location>
        <begin position="28"/>
        <end position="50"/>
    </location>
</feature>
<keyword evidence="1" id="KW-1133">Transmembrane helix</keyword>
<evidence type="ECO:0000313" key="3">
    <source>
        <dbReference type="Proteomes" id="UP000238937"/>
    </source>
</evidence>
<feature type="transmembrane region" description="Helical" evidence="1">
    <location>
        <begin position="214"/>
        <end position="240"/>
    </location>
</feature>
<feature type="transmembrane region" description="Helical" evidence="1">
    <location>
        <begin position="261"/>
        <end position="279"/>
    </location>
</feature>
<dbReference type="Proteomes" id="UP000238937">
    <property type="component" value="Unassembled WGS sequence"/>
</dbReference>
<dbReference type="AlphaFoldDB" id="A0A2T1G6B6"/>
<comment type="caution">
    <text evidence="2">The sequence shown here is derived from an EMBL/GenBank/DDBJ whole genome shotgun (WGS) entry which is preliminary data.</text>
</comment>
<name>A0A2T1G6B6_9CYAN</name>
<reference evidence="2 3" key="1">
    <citation type="submission" date="2018-03" db="EMBL/GenBank/DDBJ databases">
        <title>The ancient ancestry and fast evolution of plastids.</title>
        <authorList>
            <person name="Moore K.R."/>
            <person name="Magnabosco C."/>
            <person name="Momper L."/>
            <person name="Gold D.A."/>
            <person name="Bosak T."/>
            <person name="Fournier G.P."/>
        </authorList>
    </citation>
    <scope>NUCLEOTIDE SEQUENCE [LARGE SCALE GENOMIC DNA]</scope>
    <source>
        <strain evidence="2 3">CCALA 037</strain>
    </source>
</reference>
<keyword evidence="1" id="KW-0812">Transmembrane</keyword>
<dbReference type="RefSeq" id="WP_106308976.1">
    <property type="nucleotide sequence ID" value="NZ_PVWO01000317.1"/>
</dbReference>
<feature type="transmembrane region" description="Helical" evidence="1">
    <location>
        <begin position="382"/>
        <end position="409"/>
    </location>
</feature>
<feature type="transmembrane region" description="Helical" evidence="1">
    <location>
        <begin position="354"/>
        <end position="376"/>
    </location>
</feature>
<dbReference type="OrthoDB" id="458286at2"/>
<feature type="transmembrane region" description="Helical" evidence="1">
    <location>
        <begin position="463"/>
        <end position="486"/>
    </location>
</feature>
<protein>
    <submittedName>
        <fullName evidence="2">Uncharacterized protein</fullName>
    </submittedName>
</protein>